<evidence type="ECO:0000256" key="2">
    <source>
        <dbReference type="ARBA" id="ARBA00023002"/>
    </source>
</evidence>
<dbReference type="SUPFAM" id="SSF56645">
    <property type="entry name" value="Acyl-CoA dehydrogenase NM domain-like"/>
    <property type="match status" value="1"/>
</dbReference>
<accession>A0A940WR92</accession>
<dbReference type="InterPro" id="IPR046373">
    <property type="entry name" value="Acyl-CoA_Oxase/DH_mid-dom_sf"/>
</dbReference>
<feature type="domain" description="Acyl-CoA dehydrogenase/oxidase N-terminal" evidence="5">
    <location>
        <begin position="18"/>
        <end position="94"/>
    </location>
</feature>
<dbReference type="Pfam" id="PF08028">
    <property type="entry name" value="Acyl-CoA_dh_2"/>
    <property type="match status" value="1"/>
</dbReference>
<gene>
    <name evidence="7" type="ORF">J7W16_07870</name>
</gene>
<dbReference type="Gene3D" id="2.40.110.10">
    <property type="entry name" value="Butyryl-CoA Dehydrogenase, subunit A, domain 2"/>
    <property type="match status" value="1"/>
</dbReference>
<evidence type="ECO:0000259" key="5">
    <source>
        <dbReference type="Pfam" id="PF02771"/>
    </source>
</evidence>
<dbReference type="GO" id="GO:0003995">
    <property type="term" value="F:acyl-CoA dehydrogenase activity"/>
    <property type="evidence" value="ECO:0007669"/>
    <property type="project" value="TreeGrafter"/>
</dbReference>
<dbReference type="Pfam" id="PF02770">
    <property type="entry name" value="Acyl-CoA_dh_M"/>
    <property type="match status" value="1"/>
</dbReference>
<comment type="caution">
    <text evidence="7">The sequence shown here is derived from an EMBL/GenBank/DDBJ whole genome shotgun (WGS) entry which is preliminary data.</text>
</comment>
<dbReference type="RefSeq" id="WP_210596755.1">
    <property type="nucleotide sequence ID" value="NZ_JAGKSQ010000003.1"/>
</dbReference>
<protein>
    <submittedName>
        <fullName evidence="7">Acyl-CoA/acyl-ACP dehydrogenase</fullName>
    </submittedName>
</protein>
<dbReference type="Gene3D" id="1.10.540.10">
    <property type="entry name" value="Acyl-CoA dehydrogenase/oxidase, N-terminal domain"/>
    <property type="match status" value="1"/>
</dbReference>
<feature type="domain" description="Acyl-CoA oxidase/dehydrogenase middle" evidence="4">
    <location>
        <begin position="121"/>
        <end position="213"/>
    </location>
</feature>
<dbReference type="InterPro" id="IPR013786">
    <property type="entry name" value="AcylCoA_DH/ox_N"/>
</dbReference>
<dbReference type="PANTHER" id="PTHR43884:SF25">
    <property type="entry name" value="ACYL-COA DEHYDROGENASE YDBM-RELATED"/>
    <property type="match status" value="1"/>
</dbReference>
<feature type="compositionally biased region" description="Polar residues" evidence="3">
    <location>
        <begin position="123"/>
        <end position="141"/>
    </location>
</feature>
<evidence type="ECO:0000259" key="4">
    <source>
        <dbReference type="Pfam" id="PF02770"/>
    </source>
</evidence>
<evidence type="ECO:0000256" key="3">
    <source>
        <dbReference type="SAM" id="MobiDB-lite"/>
    </source>
</evidence>
<dbReference type="EMBL" id="JAGKSQ010000003">
    <property type="protein sequence ID" value="MBP3951050.1"/>
    <property type="molecule type" value="Genomic_DNA"/>
</dbReference>
<dbReference type="GO" id="GO:0050660">
    <property type="term" value="F:flavin adenine dinucleotide binding"/>
    <property type="evidence" value="ECO:0007669"/>
    <property type="project" value="InterPro"/>
</dbReference>
<dbReference type="InterPro" id="IPR009100">
    <property type="entry name" value="AcylCoA_DH/oxidase_NM_dom_sf"/>
</dbReference>
<dbReference type="PIRSF" id="PIRSF016578">
    <property type="entry name" value="HsaA"/>
    <property type="match status" value="1"/>
</dbReference>
<proteinExistence type="predicted"/>
<keyword evidence="1" id="KW-0285">Flavoprotein</keyword>
<dbReference type="Pfam" id="PF02771">
    <property type="entry name" value="Acyl-CoA_dh_N"/>
    <property type="match status" value="1"/>
</dbReference>
<feature type="region of interest" description="Disordered" evidence="3">
    <location>
        <begin position="123"/>
        <end position="142"/>
    </location>
</feature>
<evidence type="ECO:0000313" key="8">
    <source>
        <dbReference type="Proteomes" id="UP000678228"/>
    </source>
</evidence>
<evidence type="ECO:0000259" key="6">
    <source>
        <dbReference type="Pfam" id="PF08028"/>
    </source>
</evidence>
<dbReference type="InterPro" id="IPR006091">
    <property type="entry name" value="Acyl-CoA_Oxase/DH_mid-dom"/>
</dbReference>
<dbReference type="InterPro" id="IPR037069">
    <property type="entry name" value="AcylCoA_DH/ox_N_sf"/>
</dbReference>
<dbReference type="SUPFAM" id="SSF47203">
    <property type="entry name" value="Acyl-CoA dehydrogenase C-terminal domain-like"/>
    <property type="match status" value="1"/>
</dbReference>
<reference evidence="7" key="1">
    <citation type="submission" date="2021-03" db="EMBL/GenBank/DDBJ databases">
        <title>Bacillus suaedae sp. nov., isolated from Suaeda aralocaspica.</title>
        <authorList>
            <person name="Lei R.F.R."/>
        </authorList>
    </citation>
    <scope>NUCLEOTIDE SEQUENCE</scope>
    <source>
        <strain evidence="7">YZJH907-2</strain>
    </source>
</reference>
<organism evidence="7 8">
    <name type="scientific">Halalkalibacter suaedae</name>
    <dbReference type="NCBI Taxonomy" id="2822140"/>
    <lineage>
        <taxon>Bacteria</taxon>
        <taxon>Bacillati</taxon>
        <taxon>Bacillota</taxon>
        <taxon>Bacilli</taxon>
        <taxon>Bacillales</taxon>
        <taxon>Bacillaceae</taxon>
        <taxon>Halalkalibacter</taxon>
    </lineage>
</organism>
<keyword evidence="8" id="KW-1185">Reference proteome</keyword>
<dbReference type="AlphaFoldDB" id="A0A940WR92"/>
<sequence length="378" mass="41583">MKLHALSPLERQDLIKQYAKSFSERAKQHDEEQSFPFENIEELKMIGYTSLSLPKTLGGQGIPLTEWLKLQELIATADGSTSLSIGWHMGIVSELNQKNWPDSVLTHVTKKISQNGFLLNTAATEPDTGSPTRGGKPTTQAKKVGSDWVLSGRKSFTSMVPALDFILVSASMDDDQVGYFLIEKGASGVRVEETWNTIAMRGTASHDLILENVKIPHDHLVELVVPGKKSPSGWLLHIPACYLGIAQAAQTEAVSFASTYSPNSLPGPIKDIPAVQSKIGENEADLIQARYLLYGVSAKWDAATDEERLEMQSELGVAKYHVVNAAQKIVDRAMRVVGAQSLFTSNPLQRYYRDVRAGLHNPPMDDRTLVLLAQSLFN</sequence>
<feature type="domain" description="Acyl-CoA dehydrogenase C-terminal" evidence="6">
    <location>
        <begin position="239"/>
        <end position="358"/>
    </location>
</feature>
<dbReference type="PANTHER" id="PTHR43884">
    <property type="entry name" value="ACYL-COA DEHYDROGENASE"/>
    <property type="match status" value="1"/>
</dbReference>
<evidence type="ECO:0000313" key="7">
    <source>
        <dbReference type="EMBL" id="MBP3951050.1"/>
    </source>
</evidence>
<keyword evidence="2" id="KW-0560">Oxidoreductase</keyword>
<dbReference type="Proteomes" id="UP000678228">
    <property type="component" value="Unassembled WGS sequence"/>
</dbReference>
<dbReference type="InterPro" id="IPR036250">
    <property type="entry name" value="AcylCo_DH-like_C"/>
</dbReference>
<dbReference type="Gene3D" id="1.20.140.10">
    <property type="entry name" value="Butyryl-CoA Dehydrogenase, subunit A, domain 3"/>
    <property type="match status" value="1"/>
</dbReference>
<evidence type="ECO:0000256" key="1">
    <source>
        <dbReference type="ARBA" id="ARBA00022630"/>
    </source>
</evidence>
<dbReference type="InterPro" id="IPR013107">
    <property type="entry name" value="Acyl-CoA_DH_C"/>
</dbReference>
<name>A0A940WR92_9BACI</name>
<dbReference type="CDD" id="cd00567">
    <property type="entry name" value="ACAD"/>
    <property type="match status" value="1"/>
</dbReference>